<dbReference type="GO" id="GO:0031390">
    <property type="term" value="C:Ctf18 RFC-like complex"/>
    <property type="evidence" value="ECO:0007669"/>
    <property type="project" value="InterPro"/>
</dbReference>
<evidence type="ECO:0000256" key="1">
    <source>
        <dbReference type="ARBA" id="ARBA00001947"/>
    </source>
</evidence>
<dbReference type="Pfam" id="PF09696">
    <property type="entry name" value="Ctf8"/>
    <property type="match status" value="1"/>
</dbReference>
<evidence type="ECO:0000256" key="6">
    <source>
        <dbReference type="ARBA" id="ARBA00022833"/>
    </source>
</evidence>
<dbReference type="STRING" id="183478.A0A364MUD1"/>
<dbReference type="AlphaFoldDB" id="A0A364MUD1"/>
<keyword evidence="7" id="KW-0521">NADP</keyword>
<dbReference type="Proteomes" id="UP000249619">
    <property type="component" value="Unassembled WGS sequence"/>
</dbReference>
<dbReference type="InterPro" id="IPR036291">
    <property type="entry name" value="NAD(P)-bd_dom_sf"/>
</dbReference>
<dbReference type="InterPro" id="IPR018607">
    <property type="entry name" value="Ctf8"/>
</dbReference>
<dbReference type="OrthoDB" id="1879366at2759"/>
<dbReference type="InterPro" id="IPR047109">
    <property type="entry name" value="CAD-like"/>
</dbReference>
<name>A0A364MUD1_STELY</name>
<keyword evidence="6 11" id="KW-0862">Zinc</keyword>
<dbReference type="CDD" id="cd05283">
    <property type="entry name" value="CAD1"/>
    <property type="match status" value="1"/>
</dbReference>
<feature type="domain" description="Alcohol dehydrogenase-like N-terminal" evidence="13">
    <location>
        <begin position="33"/>
        <end position="151"/>
    </location>
</feature>
<evidence type="ECO:0000313" key="15">
    <source>
        <dbReference type="Proteomes" id="UP000249619"/>
    </source>
</evidence>
<sequence>MPYPETTDAFAVTDIKNWSNFTRKELPLKKFEEHDVDIAIDACGVCASDVHTISGGWGDSIPLPLCVGHEVIGKVVKVGSKVTRVKVGDRAGVGAQIGADLTCPQCKNDQENYCPNSVDTYGAKHTDGTVAQGGYSSHIRGNEYFVFKIPDNIETALAAPMLCAGLTTYSPLKRLGAGPGKKVGIIGLGGLGHFGVLWSVAMGADTYVISHSPNKKEDALKMGAKDFIVTKEKGWAEPWKFQFDFVINTADATDKFDLSEYFSILKVNGTFHMVGFPDNPLPAMPAQIFAPNGCYMGASHIGNRPEMEEMLELASKQNIKSWVQEIQLSAEGCKEAVERVYKNDNVKYRLTLTGFDKLPHHTWSRRVRPANITNFPTITRDSTTATSHKGQIQPPAFAMPSIPIHLPSRPTTPAHTENPLPQLLHTPSGLALLEIQGTIHFPAPNASSPPSTVVGKLVFPYYNPEINDPSDTKWMKRVYMYIGKGQRMTGECKKLVNPIGIMRKRERRDGGGDVDMEGVEGTMEGAAVKEELEIVELVRYRIVFSARPEPISGVSEVE</sequence>
<comment type="similarity">
    <text evidence="2 11">Belongs to the zinc-containing alcohol dehydrogenase family.</text>
</comment>
<protein>
    <recommendedName>
        <fullName evidence="9">alcohol dehydrogenase (NADP(+))</fullName>
        <ecNumber evidence="9">1.1.1.2</ecNumber>
    </recommendedName>
</protein>
<evidence type="ECO:0000256" key="8">
    <source>
        <dbReference type="ARBA" id="ARBA00023002"/>
    </source>
</evidence>
<comment type="subunit">
    <text evidence="3">Homodimer.</text>
</comment>
<comment type="catalytic activity">
    <reaction evidence="10">
        <text>a primary alcohol + NADP(+) = an aldehyde + NADPH + H(+)</text>
        <dbReference type="Rhea" id="RHEA:15937"/>
        <dbReference type="ChEBI" id="CHEBI:15378"/>
        <dbReference type="ChEBI" id="CHEBI:15734"/>
        <dbReference type="ChEBI" id="CHEBI:17478"/>
        <dbReference type="ChEBI" id="CHEBI:57783"/>
        <dbReference type="ChEBI" id="CHEBI:58349"/>
        <dbReference type="EC" id="1.1.1.2"/>
    </reaction>
    <physiologicalReaction direction="left-to-right" evidence="10">
        <dbReference type="Rhea" id="RHEA:15938"/>
    </physiologicalReaction>
    <physiologicalReaction direction="right-to-left" evidence="10">
        <dbReference type="Rhea" id="RHEA:15939"/>
    </physiologicalReaction>
</comment>
<dbReference type="PANTHER" id="PTHR42683">
    <property type="entry name" value="ALDEHYDE REDUCTASE"/>
    <property type="match status" value="1"/>
</dbReference>
<dbReference type="SUPFAM" id="SSF51735">
    <property type="entry name" value="NAD(P)-binding Rossmann-fold domains"/>
    <property type="match status" value="1"/>
</dbReference>
<dbReference type="Gene3D" id="3.40.50.720">
    <property type="entry name" value="NAD(P)-binding Rossmann-like Domain"/>
    <property type="match status" value="1"/>
</dbReference>
<evidence type="ECO:0000259" key="13">
    <source>
        <dbReference type="Pfam" id="PF08240"/>
    </source>
</evidence>
<accession>A0A364MUD1</accession>
<keyword evidence="4" id="KW-0597">Phosphoprotein</keyword>
<gene>
    <name evidence="14" type="ORF">DDE83_008091</name>
</gene>
<dbReference type="EC" id="1.1.1.2" evidence="9"/>
<evidence type="ECO:0000256" key="10">
    <source>
        <dbReference type="ARBA" id="ARBA00050997"/>
    </source>
</evidence>
<dbReference type="InterPro" id="IPR011032">
    <property type="entry name" value="GroES-like_sf"/>
</dbReference>
<dbReference type="EMBL" id="QGDH01000171">
    <property type="protein sequence ID" value="RAR03757.1"/>
    <property type="molecule type" value="Genomic_DNA"/>
</dbReference>
<dbReference type="Gene3D" id="3.90.180.10">
    <property type="entry name" value="Medium-chain alcohol dehydrogenases, catalytic domain"/>
    <property type="match status" value="1"/>
</dbReference>
<dbReference type="GO" id="GO:0008270">
    <property type="term" value="F:zinc ion binding"/>
    <property type="evidence" value="ECO:0007669"/>
    <property type="project" value="InterPro"/>
</dbReference>
<dbReference type="Pfam" id="PF00107">
    <property type="entry name" value="ADH_zinc_N"/>
    <property type="match status" value="1"/>
</dbReference>
<comment type="caution">
    <text evidence="14">The sequence shown here is derived from an EMBL/GenBank/DDBJ whole genome shotgun (WGS) entry which is preliminary data.</text>
</comment>
<dbReference type="GO" id="GO:0007064">
    <property type="term" value="P:mitotic sister chromatid cohesion"/>
    <property type="evidence" value="ECO:0007669"/>
    <property type="project" value="InterPro"/>
</dbReference>
<evidence type="ECO:0000256" key="7">
    <source>
        <dbReference type="ARBA" id="ARBA00022857"/>
    </source>
</evidence>
<evidence type="ECO:0000256" key="11">
    <source>
        <dbReference type="RuleBase" id="RU361277"/>
    </source>
</evidence>
<evidence type="ECO:0000256" key="5">
    <source>
        <dbReference type="ARBA" id="ARBA00022723"/>
    </source>
</evidence>
<proteinExistence type="inferred from homology"/>
<evidence type="ECO:0000256" key="4">
    <source>
        <dbReference type="ARBA" id="ARBA00022553"/>
    </source>
</evidence>
<dbReference type="GO" id="GO:0006066">
    <property type="term" value="P:alcohol metabolic process"/>
    <property type="evidence" value="ECO:0007669"/>
    <property type="project" value="UniProtKB-ARBA"/>
</dbReference>
<dbReference type="InterPro" id="IPR002328">
    <property type="entry name" value="ADH_Zn_CS"/>
</dbReference>
<dbReference type="PROSITE" id="PS00059">
    <property type="entry name" value="ADH_ZINC"/>
    <property type="match status" value="1"/>
</dbReference>
<dbReference type="Pfam" id="PF08240">
    <property type="entry name" value="ADH_N"/>
    <property type="match status" value="1"/>
</dbReference>
<keyword evidence="5 11" id="KW-0479">Metal-binding</keyword>
<evidence type="ECO:0000313" key="14">
    <source>
        <dbReference type="EMBL" id="RAR03757.1"/>
    </source>
</evidence>
<evidence type="ECO:0000256" key="9">
    <source>
        <dbReference type="ARBA" id="ARBA00024074"/>
    </source>
</evidence>
<keyword evidence="15" id="KW-1185">Reference proteome</keyword>
<feature type="domain" description="Alcohol dehydrogenase-like C-terminal" evidence="12">
    <location>
        <begin position="190"/>
        <end position="315"/>
    </location>
</feature>
<dbReference type="InterPro" id="IPR013154">
    <property type="entry name" value="ADH-like_N"/>
</dbReference>
<comment type="cofactor">
    <cofactor evidence="1 11">
        <name>Zn(2+)</name>
        <dbReference type="ChEBI" id="CHEBI:29105"/>
    </cofactor>
</comment>
<keyword evidence="8 14" id="KW-0560">Oxidoreductase</keyword>
<organism evidence="14 15">
    <name type="scientific">Stemphylium lycopersici</name>
    <name type="common">Tomato gray leaf spot disease fungus</name>
    <name type="synonym">Thyrospora lycopersici</name>
    <dbReference type="NCBI Taxonomy" id="183478"/>
    <lineage>
        <taxon>Eukaryota</taxon>
        <taxon>Fungi</taxon>
        <taxon>Dikarya</taxon>
        <taxon>Ascomycota</taxon>
        <taxon>Pezizomycotina</taxon>
        <taxon>Dothideomycetes</taxon>
        <taxon>Pleosporomycetidae</taxon>
        <taxon>Pleosporales</taxon>
        <taxon>Pleosporineae</taxon>
        <taxon>Pleosporaceae</taxon>
        <taxon>Stemphylium</taxon>
    </lineage>
</organism>
<dbReference type="FunFam" id="3.40.50.720:FF:000158">
    <property type="entry name" value="Zinc-binding alcohol dehydrogenase"/>
    <property type="match status" value="1"/>
</dbReference>
<dbReference type="SUPFAM" id="SSF50129">
    <property type="entry name" value="GroES-like"/>
    <property type="match status" value="1"/>
</dbReference>
<dbReference type="GO" id="GO:0008106">
    <property type="term" value="F:alcohol dehydrogenase (NADP+) activity"/>
    <property type="evidence" value="ECO:0007669"/>
    <property type="project" value="UniProtKB-EC"/>
</dbReference>
<evidence type="ECO:0000256" key="2">
    <source>
        <dbReference type="ARBA" id="ARBA00008072"/>
    </source>
</evidence>
<reference evidence="15" key="1">
    <citation type="submission" date="2018-05" db="EMBL/GenBank/DDBJ databases">
        <title>Draft genome sequence of Stemphylium lycopersici strain CIDEFI 213.</title>
        <authorList>
            <person name="Medina R."/>
            <person name="Franco M.E.E."/>
            <person name="Lucentini C.G."/>
            <person name="Saparrat M.C.N."/>
            <person name="Balatti P.A."/>
        </authorList>
    </citation>
    <scope>NUCLEOTIDE SEQUENCE [LARGE SCALE GENOMIC DNA]</scope>
    <source>
        <strain evidence="15">CIDEFI 213</strain>
    </source>
</reference>
<evidence type="ECO:0000259" key="12">
    <source>
        <dbReference type="Pfam" id="PF00107"/>
    </source>
</evidence>
<dbReference type="InterPro" id="IPR013149">
    <property type="entry name" value="ADH-like_C"/>
</dbReference>
<evidence type="ECO:0000256" key="3">
    <source>
        <dbReference type="ARBA" id="ARBA00011738"/>
    </source>
</evidence>